<comment type="caution">
    <text evidence="2">The sequence shown here is derived from an EMBL/GenBank/DDBJ whole genome shotgun (WGS) entry which is preliminary data.</text>
</comment>
<dbReference type="Proteomes" id="UP001172457">
    <property type="component" value="Chromosome 2"/>
</dbReference>
<feature type="compositionally biased region" description="Basic residues" evidence="1">
    <location>
        <begin position="81"/>
        <end position="93"/>
    </location>
</feature>
<feature type="compositionally biased region" description="Basic and acidic residues" evidence="1">
    <location>
        <begin position="111"/>
        <end position="122"/>
    </location>
</feature>
<dbReference type="AlphaFoldDB" id="A0AA38THD8"/>
<sequence length="181" mass="21181">MGDQPRLNAADIEAITAVVTTAIDRLADRLADRLTTSNDRIATQLNTLINEHPERVRHPDRRPSPHRRPSPRRQPSPHQRPPSRRQPSPRRQRIPSVHSSSESEPEEEEEQPPRNDPDYRMKADIPFFHGNVSVEEFFDWQIEVDRFFEIMGVPDHKQVKMVAFRLKSTAAVWWDRLTTQR</sequence>
<gene>
    <name evidence="2" type="ORF">OSB04_006158</name>
</gene>
<reference evidence="2" key="1">
    <citation type="submission" date="2023-03" db="EMBL/GenBank/DDBJ databases">
        <title>Chromosome-scale reference genome and RAD-based genetic map of yellow starthistle (Centaurea solstitialis) reveal putative structural variation and QTLs associated with invader traits.</title>
        <authorList>
            <person name="Reatini B."/>
            <person name="Cang F.A."/>
            <person name="Jiang Q."/>
            <person name="Mckibben M.T.W."/>
            <person name="Barker M.S."/>
            <person name="Rieseberg L.H."/>
            <person name="Dlugosch K.M."/>
        </authorList>
    </citation>
    <scope>NUCLEOTIDE SEQUENCE</scope>
    <source>
        <strain evidence="2">CAN-66</strain>
        <tissue evidence="2">Leaf</tissue>
    </source>
</reference>
<evidence type="ECO:0008006" key="4">
    <source>
        <dbReference type="Google" id="ProtNLM"/>
    </source>
</evidence>
<evidence type="ECO:0000313" key="2">
    <source>
        <dbReference type="EMBL" id="KAJ9560998.1"/>
    </source>
</evidence>
<name>A0AA38THD8_9ASTR</name>
<feature type="region of interest" description="Disordered" evidence="1">
    <location>
        <begin position="46"/>
        <end position="122"/>
    </location>
</feature>
<organism evidence="2 3">
    <name type="scientific">Centaurea solstitialis</name>
    <name type="common">yellow star-thistle</name>
    <dbReference type="NCBI Taxonomy" id="347529"/>
    <lineage>
        <taxon>Eukaryota</taxon>
        <taxon>Viridiplantae</taxon>
        <taxon>Streptophyta</taxon>
        <taxon>Embryophyta</taxon>
        <taxon>Tracheophyta</taxon>
        <taxon>Spermatophyta</taxon>
        <taxon>Magnoliopsida</taxon>
        <taxon>eudicotyledons</taxon>
        <taxon>Gunneridae</taxon>
        <taxon>Pentapetalae</taxon>
        <taxon>asterids</taxon>
        <taxon>campanulids</taxon>
        <taxon>Asterales</taxon>
        <taxon>Asteraceae</taxon>
        <taxon>Carduoideae</taxon>
        <taxon>Cardueae</taxon>
        <taxon>Centaureinae</taxon>
        <taxon>Centaurea</taxon>
    </lineage>
</organism>
<protein>
    <recommendedName>
        <fullName evidence="4">Retrotransposon gag domain-containing protein</fullName>
    </recommendedName>
</protein>
<proteinExistence type="predicted"/>
<feature type="compositionally biased region" description="Basic and acidic residues" evidence="1">
    <location>
        <begin position="51"/>
        <end position="63"/>
    </location>
</feature>
<dbReference type="EMBL" id="JARYMX010000002">
    <property type="protein sequence ID" value="KAJ9560998.1"/>
    <property type="molecule type" value="Genomic_DNA"/>
</dbReference>
<evidence type="ECO:0000256" key="1">
    <source>
        <dbReference type="SAM" id="MobiDB-lite"/>
    </source>
</evidence>
<accession>A0AA38THD8</accession>
<keyword evidence="3" id="KW-1185">Reference proteome</keyword>
<evidence type="ECO:0000313" key="3">
    <source>
        <dbReference type="Proteomes" id="UP001172457"/>
    </source>
</evidence>